<evidence type="ECO:0000313" key="4">
    <source>
        <dbReference type="EMBL" id="GGB09505.1"/>
    </source>
</evidence>
<dbReference type="Gene3D" id="3.90.1530.30">
    <property type="match status" value="1"/>
</dbReference>
<reference evidence="4" key="2">
    <citation type="submission" date="2020-09" db="EMBL/GenBank/DDBJ databases">
        <authorList>
            <person name="Sun Q."/>
            <person name="Zhou Y."/>
        </authorList>
    </citation>
    <scope>NUCLEOTIDE SEQUENCE</scope>
    <source>
        <strain evidence="4">CGMCC 1.15082</strain>
    </source>
</reference>
<dbReference type="RefSeq" id="WP_188826140.1">
    <property type="nucleotide sequence ID" value="NZ_BMHH01000026.1"/>
</dbReference>
<evidence type="ECO:0000256" key="2">
    <source>
        <dbReference type="SAM" id="Coils"/>
    </source>
</evidence>
<dbReference type="SUPFAM" id="SSF110849">
    <property type="entry name" value="ParB/Sulfiredoxin"/>
    <property type="match status" value="1"/>
</dbReference>
<proteinExistence type="inferred from homology"/>
<gene>
    <name evidence="4" type="ORF">GCM10011491_41860</name>
</gene>
<comment type="caution">
    <text evidence="4">The sequence shown here is derived from an EMBL/GenBank/DDBJ whole genome shotgun (WGS) entry which is preliminary data.</text>
</comment>
<dbReference type="InterPro" id="IPR036086">
    <property type="entry name" value="ParB/Sulfiredoxin_sf"/>
</dbReference>
<dbReference type="CDD" id="cd16406">
    <property type="entry name" value="ParB_N_like"/>
    <property type="match status" value="1"/>
</dbReference>
<name>A0A916WLI9_9HYPH</name>
<comment type="similarity">
    <text evidence="1">Belongs to the ParB family.</text>
</comment>
<sequence length="658" mass="73772">MTNKTTQTPAIDNGFTVPLGKLKPSEKNVRRYQSEAGLAELATSLEHHGQLQNLNVRKGDKGVYEVVAGARRLAALKRLMSEGRSVKGVKVTKDFPVRVVSAAENDSDIEISLAENIERSDMHPADEIEAYKKLHEEEGLTPEQISDRFGISHMTVRRRLKLANVSPRILEEFRQNNMSLEQMQALALSDDHEAQEKAWFEAEYNWARRPDTLRERLTNEQVRGSDRLVKFVGLDAYTAAGGGVVRDLFSEADEVFLTDRQLLQRLALEKLQAAAAQINGEGWKWVMPTLESASNYQRIFARHTDPSEEDQAKLDKLQERRNGIEDAATELDEDSTEYQTLVEELDLIDADIKEINARYVAYNPMEKAVAGVLVYIGYDGKIEIDEGRVAPEDSAELARVRNKTERIELIETIDATKQDDEQDGPALSFAVIEDLTALRTVALQLAVAERPDVALCAIIHPLAIQLFYKDKGFFENAVEISNAFRGPRQLQADSSNHSAFDALDELHETWAAKMPADRAALWDWLTEQNQGALMQLLAYVTSRAVNAWQHRHTGHTRLEMADQIAAAVSLDMNKWWKPSAEFFSRVPKSIAIAAVREAGINESVCKGMEKDTKADAVSTTLEHLRDTGWLPLCLRPRTVERVEAAEDDLDEDIAAAAE</sequence>
<dbReference type="FunFam" id="1.10.10.2830:FF:000001">
    <property type="entry name" value="Chromosome partitioning protein ParB"/>
    <property type="match status" value="1"/>
</dbReference>
<dbReference type="InterPro" id="IPR004437">
    <property type="entry name" value="ParB/RepB/Spo0J"/>
</dbReference>
<evidence type="ECO:0000256" key="1">
    <source>
        <dbReference type="ARBA" id="ARBA00006295"/>
    </source>
</evidence>
<keyword evidence="5" id="KW-1185">Reference proteome</keyword>
<dbReference type="PANTHER" id="PTHR33375:SF7">
    <property type="entry name" value="CHROMOSOME 2-PARTITIONING PROTEIN PARB-RELATED"/>
    <property type="match status" value="1"/>
</dbReference>
<dbReference type="InterPro" id="IPR041468">
    <property type="entry name" value="HTH_ParB/Spo0J"/>
</dbReference>
<protein>
    <submittedName>
        <fullName evidence="4">Chromosome partitioning protein ParB</fullName>
    </submittedName>
</protein>
<evidence type="ECO:0000313" key="5">
    <source>
        <dbReference type="Proteomes" id="UP000646478"/>
    </source>
</evidence>
<feature type="domain" description="ParB-like N-terminal" evidence="3">
    <location>
        <begin position="15"/>
        <end position="117"/>
    </location>
</feature>
<dbReference type="PANTHER" id="PTHR33375">
    <property type="entry name" value="CHROMOSOME-PARTITIONING PROTEIN PARB-RELATED"/>
    <property type="match status" value="1"/>
</dbReference>
<accession>A0A916WLI9</accession>
<dbReference type="AlphaFoldDB" id="A0A916WLI9"/>
<dbReference type="Gene3D" id="1.10.10.2830">
    <property type="match status" value="1"/>
</dbReference>
<evidence type="ECO:0000259" key="3">
    <source>
        <dbReference type="SMART" id="SM00470"/>
    </source>
</evidence>
<feature type="coiled-coil region" evidence="2">
    <location>
        <begin position="307"/>
        <end position="358"/>
    </location>
</feature>
<dbReference type="SMART" id="SM00470">
    <property type="entry name" value="ParB"/>
    <property type="match status" value="1"/>
</dbReference>
<dbReference type="NCBIfam" id="TIGR00180">
    <property type="entry name" value="parB_part"/>
    <property type="match status" value="1"/>
</dbReference>
<dbReference type="GO" id="GO:0003677">
    <property type="term" value="F:DNA binding"/>
    <property type="evidence" value="ECO:0007669"/>
    <property type="project" value="InterPro"/>
</dbReference>
<dbReference type="SUPFAM" id="SSF109709">
    <property type="entry name" value="KorB DNA-binding domain-like"/>
    <property type="match status" value="1"/>
</dbReference>
<dbReference type="GO" id="GO:0007059">
    <property type="term" value="P:chromosome segregation"/>
    <property type="evidence" value="ECO:0007669"/>
    <property type="project" value="TreeGrafter"/>
</dbReference>
<dbReference type="InterPro" id="IPR050336">
    <property type="entry name" value="Chromosome_partition/occlusion"/>
</dbReference>
<organism evidence="4 5">
    <name type="scientific">Brucella endophytica</name>
    <dbReference type="NCBI Taxonomy" id="1963359"/>
    <lineage>
        <taxon>Bacteria</taxon>
        <taxon>Pseudomonadati</taxon>
        <taxon>Pseudomonadota</taxon>
        <taxon>Alphaproteobacteria</taxon>
        <taxon>Hyphomicrobiales</taxon>
        <taxon>Brucellaceae</taxon>
        <taxon>Brucella/Ochrobactrum group</taxon>
        <taxon>Brucella</taxon>
    </lineage>
</organism>
<dbReference type="Proteomes" id="UP000646478">
    <property type="component" value="Unassembled WGS sequence"/>
</dbReference>
<dbReference type="InterPro" id="IPR003115">
    <property type="entry name" value="ParB_N"/>
</dbReference>
<dbReference type="GO" id="GO:0005694">
    <property type="term" value="C:chromosome"/>
    <property type="evidence" value="ECO:0007669"/>
    <property type="project" value="TreeGrafter"/>
</dbReference>
<reference evidence="4" key="1">
    <citation type="journal article" date="2014" name="Int. J. Syst. Evol. Microbiol.">
        <title>Complete genome sequence of Corynebacterium casei LMG S-19264T (=DSM 44701T), isolated from a smear-ripened cheese.</title>
        <authorList>
            <consortium name="US DOE Joint Genome Institute (JGI-PGF)"/>
            <person name="Walter F."/>
            <person name="Albersmeier A."/>
            <person name="Kalinowski J."/>
            <person name="Ruckert C."/>
        </authorList>
    </citation>
    <scope>NUCLEOTIDE SEQUENCE</scope>
    <source>
        <strain evidence="4">CGMCC 1.15082</strain>
    </source>
</reference>
<dbReference type="Pfam" id="PF17762">
    <property type="entry name" value="HTH_ParB"/>
    <property type="match status" value="1"/>
</dbReference>
<dbReference type="Pfam" id="PF02195">
    <property type="entry name" value="ParB_N"/>
    <property type="match status" value="1"/>
</dbReference>
<dbReference type="EMBL" id="BMHH01000026">
    <property type="protein sequence ID" value="GGB09505.1"/>
    <property type="molecule type" value="Genomic_DNA"/>
</dbReference>
<keyword evidence="2" id="KW-0175">Coiled coil</keyword>